<dbReference type="EMBL" id="CAJNON010000292">
    <property type="protein sequence ID" value="CAF1174453.1"/>
    <property type="molecule type" value="Genomic_DNA"/>
</dbReference>
<dbReference type="Proteomes" id="UP000663860">
    <property type="component" value="Unassembled WGS sequence"/>
</dbReference>
<dbReference type="OrthoDB" id="10023088at2759"/>
<dbReference type="Proteomes" id="UP000663832">
    <property type="component" value="Unassembled WGS sequence"/>
</dbReference>
<evidence type="ECO:0000313" key="2">
    <source>
        <dbReference type="EMBL" id="CAF1166121.1"/>
    </source>
</evidence>
<proteinExistence type="predicted"/>
<dbReference type="AlphaFoldDB" id="A0A816BN62"/>
<evidence type="ECO:0000313" key="5">
    <source>
        <dbReference type="EMBL" id="CAF1422488.1"/>
    </source>
</evidence>
<dbReference type="EMBL" id="CAJNOI010000184">
    <property type="protein sequence ID" value="CAF1166121.1"/>
    <property type="molecule type" value="Genomic_DNA"/>
</dbReference>
<dbReference type="Proteomes" id="UP000663881">
    <property type="component" value="Unassembled WGS sequence"/>
</dbReference>
<organism evidence="6 9">
    <name type="scientific">Adineta steineri</name>
    <dbReference type="NCBI Taxonomy" id="433720"/>
    <lineage>
        <taxon>Eukaryota</taxon>
        <taxon>Metazoa</taxon>
        <taxon>Spiralia</taxon>
        <taxon>Gnathifera</taxon>
        <taxon>Rotifera</taxon>
        <taxon>Eurotatoria</taxon>
        <taxon>Bdelloidea</taxon>
        <taxon>Adinetida</taxon>
        <taxon>Adinetidae</taxon>
        <taxon>Adineta</taxon>
    </lineage>
</organism>
<dbReference type="EMBL" id="CAJNOM010001569">
    <property type="protein sequence ID" value="CAF1612916.1"/>
    <property type="molecule type" value="Genomic_DNA"/>
</dbReference>
<evidence type="ECO:0000313" key="6">
    <source>
        <dbReference type="EMBL" id="CAF1612916.1"/>
    </source>
</evidence>
<dbReference type="Proteomes" id="UP000663877">
    <property type="component" value="Unassembled WGS sequence"/>
</dbReference>
<evidence type="ECO:0000313" key="4">
    <source>
        <dbReference type="EMBL" id="CAF1397124.1"/>
    </source>
</evidence>
<protein>
    <submittedName>
        <fullName evidence="6">Uncharacterized protein</fullName>
    </submittedName>
</protein>
<dbReference type="Proteomes" id="UP000663891">
    <property type="component" value="Unassembled WGS sequence"/>
</dbReference>
<dbReference type="EMBL" id="CAJOBB010001822">
    <property type="protein sequence ID" value="CAF3908016.1"/>
    <property type="molecule type" value="Genomic_DNA"/>
</dbReference>
<keyword evidence="9" id="KW-1185">Reference proteome</keyword>
<evidence type="ECO:0000313" key="3">
    <source>
        <dbReference type="EMBL" id="CAF1174453.1"/>
    </source>
</evidence>
<comment type="caution">
    <text evidence="6">The sequence shown here is derived from an EMBL/GenBank/DDBJ whole genome shotgun (WGS) entry which is preliminary data.</text>
</comment>
<name>A0A816BN62_9BILA</name>
<gene>
    <name evidence="2" type="ORF">BJG266_LOCUS24923</name>
    <name evidence="4" type="ORF">BJG266_LOCUS37444</name>
    <name evidence="1" type="ORF">IZO911_LOCUS23072</name>
    <name evidence="8" type="ORF">KXQ929_LOCUS23189</name>
    <name evidence="7" type="ORF">OKA104_LOCUS20065</name>
    <name evidence="5" type="ORF">QVE165_LOCUS38360</name>
    <name evidence="6" type="ORF">QVE165_LOCUS54342</name>
    <name evidence="3" type="ORF">VCS650_LOCUS24115</name>
</gene>
<dbReference type="EMBL" id="CAJOAY010001321">
    <property type="protein sequence ID" value="CAF3827308.1"/>
    <property type="molecule type" value="Genomic_DNA"/>
</dbReference>
<sequence>MNNYVANSSYNYYQSSYFPTFRDRRYTFFMTQRPTIMNAGLSGLLAYGLQSIGMPQTVVNLGYRFGYFIDANV</sequence>
<dbReference type="EMBL" id="CAJNOM010000411">
    <property type="protein sequence ID" value="CAF1422488.1"/>
    <property type="molecule type" value="Genomic_DNA"/>
</dbReference>
<evidence type="ECO:0000313" key="7">
    <source>
        <dbReference type="EMBL" id="CAF3827308.1"/>
    </source>
</evidence>
<dbReference type="Proteomes" id="UP000663868">
    <property type="component" value="Unassembled WGS sequence"/>
</dbReference>
<accession>A0A816BN62</accession>
<reference evidence="6" key="1">
    <citation type="submission" date="2021-02" db="EMBL/GenBank/DDBJ databases">
        <authorList>
            <person name="Nowell W R."/>
        </authorList>
    </citation>
    <scope>NUCLEOTIDE SEQUENCE</scope>
</reference>
<dbReference type="EMBL" id="CAJNOI010001242">
    <property type="protein sequence ID" value="CAF1397124.1"/>
    <property type="molecule type" value="Genomic_DNA"/>
</dbReference>
<evidence type="ECO:0000313" key="1">
    <source>
        <dbReference type="EMBL" id="CAF1101545.1"/>
    </source>
</evidence>
<evidence type="ECO:0000313" key="8">
    <source>
        <dbReference type="EMBL" id="CAF3908016.1"/>
    </source>
</evidence>
<dbReference type="EMBL" id="CAJNOE010000263">
    <property type="protein sequence ID" value="CAF1101545.1"/>
    <property type="molecule type" value="Genomic_DNA"/>
</dbReference>
<evidence type="ECO:0000313" key="9">
    <source>
        <dbReference type="Proteomes" id="UP000663832"/>
    </source>
</evidence>